<feature type="signal peptide" evidence="1">
    <location>
        <begin position="1"/>
        <end position="29"/>
    </location>
</feature>
<name>A0AAD2FF67_9STRA</name>
<evidence type="ECO:0000313" key="3">
    <source>
        <dbReference type="Proteomes" id="UP001295423"/>
    </source>
</evidence>
<reference evidence="2" key="1">
    <citation type="submission" date="2023-08" db="EMBL/GenBank/DDBJ databases">
        <authorList>
            <person name="Audoor S."/>
            <person name="Bilcke G."/>
        </authorList>
    </citation>
    <scope>NUCLEOTIDE SEQUENCE</scope>
</reference>
<feature type="chain" id="PRO_5042105406" evidence="1">
    <location>
        <begin position="30"/>
        <end position="215"/>
    </location>
</feature>
<proteinExistence type="predicted"/>
<accession>A0AAD2FF67</accession>
<comment type="caution">
    <text evidence="2">The sequence shown here is derived from an EMBL/GenBank/DDBJ whole genome shotgun (WGS) entry which is preliminary data.</text>
</comment>
<dbReference type="AlphaFoldDB" id="A0AAD2FF67"/>
<organism evidence="2 3">
    <name type="scientific">Cylindrotheca closterium</name>
    <dbReference type="NCBI Taxonomy" id="2856"/>
    <lineage>
        <taxon>Eukaryota</taxon>
        <taxon>Sar</taxon>
        <taxon>Stramenopiles</taxon>
        <taxon>Ochrophyta</taxon>
        <taxon>Bacillariophyta</taxon>
        <taxon>Bacillariophyceae</taxon>
        <taxon>Bacillariophycidae</taxon>
        <taxon>Bacillariales</taxon>
        <taxon>Bacillariaceae</taxon>
        <taxon>Cylindrotheca</taxon>
    </lineage>
</organism>
<protein>
    <submittedName>
        <fullName evidence="2">Uncharacterized protein</fullName>
    </submittedName>
</protein>
<evidence type="ECO:0000256" key="1">
    <source>
        <dbReference type="SAM" id="SignalP"/>
    </source>
</evidence>
<dbReference type="Proteomes" id="UP001295423">
    <property type="component" value="Unassembled WGS sequence"/>
</dbReference>
<sequence>MYKHVMSITSLMSVGLLLVLASRIASVQAFVPASSMNSVNPTVFTTVAHSTSDVSLRMANLFGGLFGNGGGSNNGAASSNGVETLFTLPTTKLKKGPLQFFLKIYLVAAQNEPTPGSWAIGGDESNLDSINAYYKDGTGMVSVVLNDNSIEIQRHGKSPSLQMVLQESLLLHGLLDELQSLAENEEVEAEKRLVQWVNGKKTVDDARSTLPARQD</sequence>
<dbReference type="EMBL" id="CAKOGP040000335">
    <property type="protein sequence ID" value="CAJ1934500.1"/>
    <property type="molecule type" value="Genomic_DNA"/>
</dbReference>
<keyword evidence="3" id="KW-1185">Reference proteome</keyword>
<keyword evidence="1" id="KW-0732">Signal</keyword>
<gene>
    <name evidence="2" type="ORF">CYCCA115_LOCUS3840</name>
</gene>
<evidence type="ECO:0000313" key="2">
    <source>
        <dbReference type="EMBL" id="CAJ1934500.1"/>
    </source>
</evidence>